<organism evidence="1 2">
    <name type="scientific">Acetobacter aceti</name>
    <dbReference type="NCBI Taxonomy" id="435"/>
    <lineage>
        <taxon>Bacteria</taxon>
        <taxon>Pseudomonadati</taxon>
        <taxon>Pseudomonadota</taxon>
        <taxon>Alphaproteobacteria</taxon>
        <taxon>Acetobacterales</taxon>
        <taxon>Acetobacteraceae</taxon>
        <taxon>Acetobacter</taxon>
        <taxon>Acetobacter subgen. Acetobacter</taxon>
    </lineage>
</organism>
<accession>A0A6S6PIP1</accession>
<dbReference type="InterPro" id="IPR027417">
    <property type="entry name" value="P-loop_NTPase"/>
</dbReference>
<dbReference type="NCBIfam" id="NF005677">
    <property type="entry name" value="PRK07471.1"/>
    <property type="match status" value="1"/>
</dbReference>
<dbReference type="EMBL" id="AP023326">
    <property type="protein sequence ID" value="BCI67193.1"/>
    <property type="molecule type" value="Genomic_DNA"/>
</dbReference>
<dbReference type="PANTHER" id="PTHR11669:SF8">
    <property type="entry name" value="DNA POLYMERASE III SUBUNIT DELTA"/>
    <property type="match status" value="1"/>
</dbReference>
<dbReference type="Proteomes" id="UP000515220">
    <property type="component" value="Chromosome"/>
</dbReference>
<dbReference type="GO" id="GO:0006261">
    <property type="term" value="P:DNA-templated DNA replication"/>
    <property type="evidence" value="ECO:0007669"/>
    <property type="project" value="TreeGrafter"/>
</dbReference>
<sequence>MAARRATSAAESDPNAVVSPMDAARAASLHVVGHDAAFRAFGEAFASGRLHHAWLLTGPEGIGKLPLAFRMARRLLGAEDGHSSAGRLVSAGSHPDLLAVGRAFDEKRQKFRGEIVADDIRPINAFMHRTAAEGGWRVVIVDTAEGMNRNAANALLKILEEPPVRAILILTSATPGALLPTIRSRVRKLPVAPLRESDVRAVLRTTVPDAEPGEIERVVPLAEGSPGRAIALLADKGGAIDTLVHEAVRGMSTGRILDAAESLSRSGDAGFGLFFTLLGSAIAEEARAVSQNEIQTGVRLADAWREVAEIRAKTEHFNLDKQEAIIEALTIAGQTQLS</sequence>
<dbReference type="AlphaFoldDB" id="A0A6S6PIP1"/>
<dbReference type="SUPFAM" id="SSF52540">
    <property type="entry name" value="P-loop containing nucleoside triphosphate hydrolases"/>
    <property type="match status" value="1"/>
</dbReference>
<evidence type="ECO:0000313" key="1">
    <source>
        <dbReference type="EMBL" id="BCI67193.1"/>
    </source>
</evidence>
<name>A0A6S6PIP1_ACEAC</name>
<dbReference type="Gene3D" id="3.40.50.300">
    <property type="entry name" value="P-loop containing nucleotide triphosphate hydrolases"/>
    <property type="match status" value="1"/>
</dbReference>
<dbReference type="PANTHER" id="PTHR11669">
    <property type="entry name" value="REPLICATION FACTOR C / DNA POLYMERASE III GAMMA-TAU SUBUNIT"/>
    <property type="match status" value="1"/>
</dbReference>
<reference evidence="1 2" key="1">
    <citation type="submission" date="2020-07" db="EMBL/GenBank/DDBJ databases">
        <title>Complete Genome Sequence of an acetic acid bacterium, Acetobacter aceti JCM20276.</title>
        <authorList>
            <person name="Hirose Y."/>
            <person name="Mihara H."/>
        </authorList>
    </citation>
    <scope>NUCLEOTIDE SEQUENCE [LARGE SCALE GENOMIC DNA]</scope>
    <source>
        <strain evidence="1 2">JCM20276</strain>
    </source>
</reference>
<gene>
    <name evidence="1" type="ORF">AAJCM20276_18170</name>
</gene>
<proteinExistence type="predicted"/>
<dbReference type="GO" id="GO:0009360">
    <property type="term" value="C:DNA polymerase III complex"/>
    <property type="evidence" value="ECO:0007669"/>
    <property type="project" value="TreeGrafter"/>
</dbReference>
<protein>
    <submittedName>
        <fullName evidence="1">DNA polymerase III subunit delta</fullName>
    </submittedName>
</protein>
<dbReference type="InterPro" id="IPR050238">
    <property type="entry name" value="DNA_Rep/Repair_Clamp_Loader"/>
</dbReference>
<evidence type="ECO:0000313" key="2">
    <source>
        <dbReference type="Proteomes" id="UP000515220"/>
    </source>
</evidence>
<dbReference type="Pfam" id="PF13177">
    <property type="entry name" value="DNA_pol3_delta2"/>
    <property type="match status" value="1"/>
</dbReference>